<dbReference type="InterPro" id="IPR006680">
    <property type="entry name" value="Amidohydro-rel"/>
</dbReference>
<name>W4LFL6_ENTF1</name>
<evidence type="ECO:0000256" key="1">
    <source>
        <dbReference type="ARBA" id="ARBA00023239"/>
    </source>
</evidence>
<comment type="caution">
    <text evidence="3">The sequence shown here is derived from an EMBL/GenBank/DDBJ whole genome shotgun (WGS) entry which is preliminary data.</text>
</comment>
<dbReference type="PANTHER" id="PTHR21240:SF28">
    <property type="entry name" value="ISO-OROTATE DECARBOXYLASE (EUROFUNG)"/>
    <property type="match status" value="1"/>
</dbReference>
<dbReference type="GO" id="GO:0005737">
    <property type="term" value="C:cytoplasm"/>
    <property type="evidence" value="ECO:0007669"/>
    <property type="project" value="TreeGrafter"/>
</dbReference>
<evidence type="ECO:0000313" key="4">
    <source>
        <dbReference type="Proteomes" id="UP000019141"/>
    </source>
</evidence>
<feature type="domain" description="Amidohydrolase-related" evidence="2">
    <location>
        <begin position="112"/>
        <end position="208"/>
    </location>
</feature>
<dbReference type="GO" id="GO:0019748">
    <property type="term" value="P:secondary metabolic process"/>
    <property type="evidence" value="ECO:0007669"/>
    <property type="project" value="TreeGrafter"/>
</dbReference>
<evidence type="ECO:0000259" key="2">
    <source>
        <dbReference type="Pfam" id="PF04909"/>
    </source>
</evidence>
<dbReference type="Proteomes" id="UP000019141">
    <property type="component" value="Unassembled WGS sequence"/>
</dbReference>
<dbReference type="InterPro" id="IPR032466">
    <property type="entry name" value="Metal_Hydrolase"/>
</dbReference>
<proteinExistence type="predicted"/>
<evidence type="ECO:0000313" key="3">
    <source>
        <dbReference type="EMBL" id="ETW96136.1"/>
    </source>
</evidence>
<keyword evidence="1" id="KW-0456">Lyase</keyword>
<gene>
    <name evidence="3" type="ORF">ETSY1_27780</name>
</gene>
<dbReference type="EMBL" id="AZHW01000829">
    <property type="protein sequence ID" value="ETW96136.1"/>
    <property type="molecule type" value="Genomic_DNA"/>
</dbReference>
<dbReference type="GO" id="GO:0016787">
    <property type="term" value="F:hydrolase activity"/>
    <property type="evidence" value="ECO:0007669"/>
    <property type="project" value="UniProtKB-KW"/>
</dbReference>
<dbReference type="PANTHER" id="PTHR21240">
    <property type="entry name" value="2-AMINO-3-CARBOXYLMUCONATE-6-SEMIALDEHYDE DECARBOXYLASE"/>
    <property type="match status" value="1"/>
</dbReference>
<sequence length="243" mass="27191">MSADSHVAEPPTTYVDRIDKKFKDRAPVMVHDERRGDVFVVEGSKQPIPLSLISAAGVPSEELSPRGAVWEKLHKGGWDPHARIADQDRDGISAEVLYPSVGMEICNIPDLELKQACMEAYNLWLAEYCDPYPERLIGLAQTAMCTPEDGIRDLQRIKALGFKGVMLPGKPGLADYNDPMYDDFFEAVCDMELVCSFHILTSGEGLQQGFRGSKINSFMSIVRGNQDLMSMFVFDGIFMRHPW</sequence>
<dbReference type="Pfam" id="PF04909">
    <property type="entry name" value="Amidohydro_2"/>
    <property type="match status" value="1"/>
</dbReference>
<dbReference type="SUPFAM" id="SSF51556">
    <property type="entry name" value="Metallo-dependent hydrolases"/>
    <property type="match status" value="1"/>
</dbReference>
<dbReference type="AlphaFoldDB" id="W4LFL6"/>
<protein>
    <submittedName>
        <fullName evidence="3">Amidohydrolase</fullName>
    </submittedName>
</protein>
<dbReference type="HOGENOM" id="CLU_039329_0_0_7"/>
<organism evidence="3 4">
    <name type="scientific">Entotheonella factor</name>
    <dbReference type="NCBI Taxonomy" id="1429438"/>
    <lineage>
        <taxon>Bacteria</taxon>
        <taxon>Pseudomonadati</taxon>
        <taxon>Nitrospinota/Tectimicrobiota group</taxon>
        <taxon>Candidatus Tectimicrobiota</taxon>
        <taxon>Candidatus Entotheonellia</taxon>
        <taxon>Candidatus Entotheonellales</taxon>
        <taxon>Candidatus Entotheonellaceae</taxon>
        <taxon>Candidatus Entotheonella</taxon>
    </lineage>
</organism>
<dbReference type="GO" id="GO:0016831">
    <property type="term" value="F:carboxy-lyase activity"/>
    <property type="evidence" value="ECO:0007669"/>
    <property type="project" value="InterPro"/>
</dbReference>
<dbReference type="Gene3D" id="3.20.20.140">
    <property type="entry name" value="Metal-dependent hydrolases"/>
    <property type="match status" value="1"/>
</dbReference>
<dbReference type="InterPro" id="IPR032465">
    <property type="entry name" value="ACMSD"/>
</dbReference>
<accession>W4LFL6</accession>
<reference evidence="3 4" key="1">
    <citation type="journal article" date="2014" name="Nature">
        <title>An environmental bacterial taxon with a large and distinct metabolic repertoire.</title>
        <authorList>
            <person name="Wilson M.C."/>
            <person name="Mori T."/>
            <person name="Ruckert C."/>
            <person name="Uria A.R."/>
            <person name="Helf M.J."/>
            <person name="Takada K."/>
            <person name="Gernert C."/>
            <person name="Steffens U.A."/>
            <person name="Heycke N."/>
            <person name="Schmitt S."/>
            <person name="Rinke C."/>
            <person name="Helfrich E.J."/>
            <person name="Brachmann A.O."/>
            <person name="Gurgui C."/>
            <person name="Wakimoto T."/>
            <person name="Kracht M."/>
            <person name="Crusemann M."/>
            <person name="Hentschel U."/>
            <person name="Abe I."/>
            <person name="Matsunaga S."/>
            <person name="Kalinowski J."/>
            <person name="Takeyama H."/>
            <person name="Piel J."/>
        </authorList>
    </citation>
    <scope>NUCLEOTIDE SEQUENCE [LARGE SCALE GENOMIC DNA]</scope>
    <source>
        <strain evidence="4">TSY1</strain>
    </source>
</reference>
<keyword evidence="4" id="KW-1185">Reference proteome</keyword>